<gene>
    <name evidence="6" type="ORF">CVLEPA_LOCUS9546</name>
</gene>
<evidence type="ECO:0000256" key="3">
    <source>
        <dbReference type="ARBA" id="ARBA00022723"/>
    </source>
</evidence>
<keyword evidence="3 5" id="KW-0479">Metal-binding</keyword>
<organism evidence="6 7">
    <name type="scientific">Clavelina lepadiformis</name>
    <name type="common">Light-bulb sea squirt</name>
    <name type="synonym">Ascidia lepadiformis</name>
    <dbReference type="NCBI Taxonomy" id="159417"/>
    <lineage>
        <taxon>Eukaryota</taxon>
        <taxon>Metazoa</taxon>
        <taxon>Chordata</taxon>
        <taxon>Tunicata</taxon>
        <taxon>Ascidiacea</taxon>
        <taxon>Aplousobranchia</taxon>
        <taxon>Clavelinidae</taxon>
        <taxon>Clavelina</taxon>
    </lineage>
</organism>
<evidence type="ECO:0000256" key="4">
    <source>
        <dbReference type="ARBA" id="ARBA00023004"/>
    </source>
</evidence>
<dbReference type="PANTHER" id="PTHR24300:SF397">
    <property type="entry name" value="CYTOCHROME P450 2U1"/>
    <property type="match status" value="1"/>
</dbReference>
<name>A0ABP0FLM5_CLALP</name>
<keyword evidence="7" id="KW-1185">Reference proteome</keyword>
<dbReference type="PRINTS" id="PR00463">
    <property type="entry name" value="EP450I"/>
</dbReference>
<comment type="cofactor">
    <cofactor evidence="1">
        <name>heme</name>
        <dbReference type="ChEBI" id="CHEBI:30413"/>
    </cofactor>
</comment>
<dbReference type="InterPro" id="IPR017972">
    <property type="entry name" value="Cyt_P450_CS"/>
</dbReference>
<evidence type="ECO:0000313" key="7">
    <source>
        <dbReference type="Proteomes" id="UP001642483"/>
    </source>
</evidence>
<keyword evidence="4 5" id="KW-0408">Iron</keyword>
<dbReference type="InterPro" id="IPR050182">
    <property type="entry name" value="Cytochrome_P450_fam2"/>
</dbReference>
<evidence type="ECO:0000256" key="1">
    <source>
        <dbReference type="ARBA" id="ARBA00001971"/>
    </source>
</evidence>
<comment type="caution">
    <text evidence="6">The sequence shown here is derived from an EMBL/GenBank/DDBJ whole genome shotgun (WGS) entry which is preliminary data.</text>
</comment>
<dbReference type="PANTHER" id="PTHR24300">
    <property type="entry name" value="CYTOCHROME P450 508A4-RELATED"/>
    <property type="match status" value="1"/>
</dbReference>
<dbReference type="InterPro" id="IPR001128">
    <property type="entry name" value="Cyt_P450"/>
</dbReference>
<sequence>MFTFACFVIAFVTMTLLYDWYKRPQNFPPGPRGFPLLGKILSVGKYPERRFAKWSKIYGAIMSVRLGRQDWIILNDLKSIKQAFVVKRGVFSGRPKMPFFDQIREKEGILLADYGGLWRKQRKFALTTIMACSDGRQNLEETILVEASHLVEVMRLANGKPFPITVYMRKATANVICSVLLGKRFDYDDVKHQQLLERIFQYFTDPVKSSLVRLSMFAPGLLKVFPFNFFNHGILQDLEYVMENVRGMINNSETDFNEKYPRGYIDSFLMNLKENQNHFSFDQLARSIFDLIIAGTETSSTCLLWSFLCLLHYPQAQRKLRKEIEDVIGLSRTVKMSHNAKMPYANAFIQEILRYRTVEPLGVPHKTTDDVTLNGHFIPKNTNILSNIWAVHNDSDVWDEPEKFKPERFLDENGDFIQSKDIIPFSIGPRYCLGRNLPGWRFSSSSSPLCRNLKSYLRLMMEYYLILRMAPMDWRLHQRPIA</sequence>
<dbReference type="InterPro" id="IPR002401">
    <property type="entry name" value="Cyt_P450_E_grp-I"/>
</dbReference>
<dbReference type="EMBL" id="CAWYQH010000057">
    <property type="protein sequence ID" value="CAK8679297.1"/>
    <property type="molecule type" value="Genomic_DNA"/>
</dbReference>
<reference evidence="6 7" key="1">
    <citation type="submission" date="2024-02" db="EMBL/GenBank/DDBJ databases">
        <authorList>
            <person name="Daric V."/>
            <person name="Darras S."/>
        </authorList>
    </citation>
    <scope>NUCLEOTIDE SEQUENCE [LARGE SCALE GENOMIC DNA]</scope>
</reference>
<evidence type="ECO:0000313" key="6">
    <source>
        <dbReference type="EMBL" id="CAK8679297.1"/>
    </source>
</evidence>
<dbReference type="PRINTS" id="PR00385">
    <property type="entry name" value="P450"/>
</dbReference>
<comment type="similarity">
    <text evidence="2 5">Belongs to the cytochrome P450 family.</text>
</comment>
<protein>
    <recommendedName>
        <fullName evidence="8">Cytochrome P450</fullName>
    </recommendedName>
</protein>
<proteinExistence type="inferred from homology"/>
<dbReference type="Gene3D" id="1.10.630.10">
    <property type="entry name" value="Cytochrome P450"/>
    <property type="match status" value="1"/>
</dbReference>
<evidence type="ECO:0008006" key="8">
    <source>
        <dbReference type="Google" id="ProtNLM"/>
    </source>
</evidence>
<dbReference type="Pfam" id="PF00067">
    <property type="entry name" value="p450"/>
    <property type="match status" value="1"/>
</dbReference>
<dbReference type="PROSITE" id="PS00086">
    <property type="entry name" value="CYTOCHROME_P450"/>
    <property type="match status" value="1"/>
</dbReference>
<accession>A0ABP0FLM5</accession>
<keyword evidence="5" id="KW-0560">Oxidoreductase</keyword>
<dbReference type="SUPFAM" id="SSF48264">
    <property type="entry name" value="Cytochrome P450"/>
    <property type="match status" value="1"/>
</dbReference>
<keyword evidence="5" id="KW-0503">Monooxygenase</keyword>
<dbReference type="Proteomes" id="UP001642483">
    <property type="component" value="Unassembled WGS sequence"/>
</dbReference>
<dbReference type="InterPro" id="IPR036396">
    <property type="entry name" value="Cyt_P450_sf"/>
</dbReference>
<evidence type="ECO:0000256" key="5">
    <source>
        <dbReference type="RuleBase" id="RU000461"/>
    </source>
</evidence>
<evidence type="ECO:0000256" key="2">
    <source>
        <dbReference type="ARBA" id="ARBA00010617"/>
    </source>
</evidence>
<keyword evidence="5" id="KW-0349">Heme</keyword>